<keyword evidence="5" id="KW-0378">Hydrolase</keyword>
<evidence type="ECO:0000256" key="4">
    <source>
        <dbReference type="ARBA" id="ARBA00022798"/>
    </source>
</evidence>
<evidence type="ECO:0000256" key="1">
    <source>
        <dbReference type="ARBA" id="ARBA00007277"/>
    </source>
</evidence>
<protein>
    <recommendedName>
        <fullName evidence="2">glycerophosphodiester phosphodiesterase</fullName>
        <ecNumber evidence="2">3.1.4.46</ecNumber>
    </recommendedName>
</protein>
<dbReference type="RefSeq" id="WP_332617148.1">
    <property type="nucleotide sequence ID" value="NZ_JAXGFP010000005.1"/>
</dbReference>
<dbReference type="InterPro" id="IPR030395">
    <property type="entry name" value="GP_PDE_dom"/>
</dbReference>
<accession>A0ABU7Z0C4</accession>
<keyword evidence="4" id="KW-0319">Glycerol metabolism</keyword>
<dbReference type="Pfam" id="PF03009">
    <property type="entry name" value="GDPD"/>
    <property type="match status" value="1"/>
</dbReference>
<keyword evidence="3" id="KW-0732">Signal</keyword>
<evidence type="ECO:0000313" key="9">
    <source>
        <dbReference type="Proteomes" id="UP001355056"/>
    </source>
</evidence>
<dbReference type="PANTHER" id="PTHR43620">
    <property type="entry name" value="GLYCEROPHOSPHORYL DIESTER PHOSPHODIESTERASE"/>
    <property type="match status" value="1"/>
</dbReference>
<evidence type="ECO:0000256" key="3">
    <source>
        <dbReference type="ARBA" id="ARBA00022729"/>
    </source>
</evidence>
<reference evidence="8 9" key="1">
    <citation type="journal article" date="2016" name="Int. J. Syst. Evol. Microbiol.">
        <title>Lysobacter erysipheiresistens sp. nov., an antagonist of powdery mildew, isolated from tobacco-cultivated soil.</title>
        <authorList>
            <person name="Xie B."/>
            <person name="Li T."/>
            <person name="Lin X."/>
            <person name="Wang C.J."/>
            <person name="Chen Y.J."/>
            <person name="Liu W.J."/>
            <person name="Zhao Z.W."/>
        </authorList>
    </citation>
    <scope>NUCLEOTIDE SEQUENCE [LARGE SCALE GENOMIC DNA]</scope>
    <source>
        <strain evidence="8 9">RS-LYSO-3</strain>
    </source>
</reference>
<dbReference type="Gene3D" id="3.20.20.190">
    <property type="entry name" value="Phosphatidylinositol (PI) phosphodiesterase"/>
    <property type="match status" value="1"/>
</dbReference>
<proteinExistence type="inferred from homology"/>
<dbReference type="SUPFAM" id="SSF51695">
    <property type="entry name" value="PLC-like phosphodiesterases"/>
    <property type="match status" value="1"/>
</dbReference>
<evidence type="ECO:0000256" key="2">
    <source>
        <dbReference type="ARBA" id="ARBA00012247"/>
    </source>
</evidence>
<dbReference type="EC" id="3.1.4.46" evidence="2"/>
<organism evidence="8 9">
    <name type="scientific">Novilysobacter erysipheiresistens</name>
    <dbReference type="NCBI Taxonomy" id="1749332"/>
    <lineage>
        <taxon>Bacteria</taxon>
        <taxon>Pseudomonadati</taxon>
        <taxon>Pseudomonadota</taxon>
        <taxon>Gammaproteobacteria</taxon>
        <taxon>Lysobacterales</taxon>
        <taxon>Lysobacteraceae</taxon>
        <taxon>Novilysobacter</taxon>
    </lineage>
</organism>
<keyword evidence="9" id="KW-1185">Reference proteome</keyword>
<dbReference type="Proteomes" id="UP001355056">
    <property type="component" value="Unassembled WGS sequence"/>
</dbReference>
<dbReference type="PROSITE" id="PS51704">
    <property type="entry name" value="GP_PDE"/>
    <property type="match status" value="1"/>
</dbReference>
<evidence type="ECO:0000313" key="8">
    <source>
        <dbReference type="EMBL" id="MEG3184539.1"/>
    </source>
</evidence>
<evidence type="ECO:0000256" key="6">
    <source>
        <dbReference type="ARBA" id="ARBA00047512"/>
    </source>
</evidence>
<evidence type="ECO:0000259" key="7">
    <source>
        <dbReference type="PROSITE" id="PS51704"/>
    </source>
</evidence>
<sequence>MKPLASRVRVIAHRGASALRPEHTLAAYGQAIADGADFIEPDLVMSRDGAMIARHESELGRTTDVARHRAFASRETERHIDGVAVRGWFSDDFTLAELKTLRVRERFPQWRDTRHDGAYPLVTLEEIIEFVATEAASCGRPIGIIPEIKHGTHFRRLGLPMEDRLLATLAAHPYTRSAPVEIQSFEVGNLKYLRGRLAASGQRNIRLLQLLKGGDCQPYDVVAAGGTLDYARMMAPAGLREIAGYADGIGARTRAVVPLTAAGALAMPTSLVANAHATGLEVYAYTFRPENKWVPRALWQGDDPATFNQAGSIAEIHACLDAGIDGFFTDAPAVGRKALDRGASP</sequence>
<dbReference type="InterPro" id="IPR017946">
    <property type="entry name" value="PLC-like_Pdiesterase_TIM-brl"/>
</dbReference>
<evidence type="ECO:0000256" key="5">
    <source>
        <dbReference type="ARBA" id="ARBA00022801"/>
    </source>
</evidence>
<comment type="catalytic activity">
    <reaction evidence="6">
        <text>a sn-glycero-3-phosphodiester + H2O = an alcohol + sn-glycerol 3-phosphate + H(+)</text>
        <dbReference type="Rhea" id="RHEA:12969"/>
        <dbReference type="ChEBI" id="CHEBI:15377"/>
        <dbReference type="ChEBI" id="CHEBI:15378"/>
        <dbReference type="ChEBI" id="CHEBI:30879"/>
        <dbReference type="ChEBI" id="CHEBI:57597"/>
        <dbReference type="ChEBI" id="CHEBI:83408"/>
        <dbReference type="EC" id="3.1.4.46"/>
    </reaction>
</comment>
<dbReference type="EMBL" id="JAXGFP010000005">
    <property type="protein sequence ID" value="MEG3184539.1"/>
    <property type="molecule type" value="Genomic_DNA"/>
</dbReference>
<dbReference type="PANTHER" id="PTHR43620:SF7">
    <property type="entry name" value="GLYCEROPHOSPHODIESTER PHOSPHODIESTERASE GDPD5-RELATED"/>
    <property type="match status" value="1"/>
</dbReference>
<feature type="domain" description="GP-PDE" evidence="7">
    <location>
        <begin position="8"/>
        <end position="339"/>
    </location>
</feature>
<comment type="caution">
    <text evidence="8">The sequence shown here is derived from an EMBL/GenBank/DDBJ whole genome shotgun (WGS) entry which is preliminary data.</text>
</comment>
<comment type="similarity">
    <text evidence="1">Belongs to the glycerophosphoryl diester phosphodiesterase family.</text>
</comment>
<name>A0ABU7Z0C4_9GAMM</name>
<gene>
    <name evidence="8" type="ORF">SNE34_11015</name>
</gene>